<keyword evidence="4 10" id="KW-0472">Membrane</keyword>
<comment type="caution">
    <text evidence="15">The sequence shown here is derived from an EMBL/GenBank/DDBJ whole genome shotgun (WGS) entry which is preliminary data.</text>
</comment>
<organism evidence="15 16">
    <name type="scientific">Ramazzottius varieornatus</name>
    <name type="common">Water bear</name>
    <name type="synonym">Tardigrade</name>
    <dbReference type="NCBI Taxonomy" id="947166"/>
    <lineage>
        <taxon>Eukaryota</taxon>
        <taxon>Metazoa</taxon>
        <taxon>Ecdysozoa</taxon>
        <taxon>Tardigrada</taxon>
        <taxon>Eutardigrada</taxon>
        <taxon>Parachela</taxon>
        <taxon>Hypsibioidea</taxon>
        <taxon>Ramazzottiidae</taxon>
        <taxon>Ramazzottius</taxon>
    </lineage>
</organism>
<feature type="disulfide bond" evidence="6">
    <location>
        <begin position="658"/>
        <end position="678"/>
    </location>
</feature>
<feature type="compositionally biased region" description="Basic residues" evidence="9">
    <location>
        <begin position="295"/>
        <end position="304"/>
    </location>
</feature>
<feature type="domain" description="Disintegrin" evidence="13">
    <location>
        <begin position="597"/>
        <end position="686"/>
    </location>
</feature>
<dbReference type="InterPro" id="IPR018358">
    <property type="entry name" value="Disintegrin_CS"/>
</dbReference>
<dbReference type="Pfam" id="PF08516">
    <property type="entry name" value="ADAM_CR"/>
    <property type="match status" value="1"/>
</dbReference>
<feature type="compositionally biased region" description="Basic residues" evidence="9">
    <location>
        <begin position="332"/>
        <end position="347"/>
    </location>
</feature>
<dbReference type="EMBL" id="BDGG01000001">
    <property type="protein sequence ID" value="GAU89336.1"/>
    <property type="molecule type" value="Genomic_DNA"/>
</dbReference>
<keyword evidence="7" id="KW-0245">EGF-like domain</keyword>
<keyword evidence="8" id="KW-0862">Zinc</keyword>
<keyword evidence="5 7" id="KW-1015">Disulfide bond</keyword>
<evidence type="ECO:0000256" key="6">
    <source>
        <dbReference type="PROSITE-ProRule" id="PRU00068"/>
    </source>
</evidence>
<evidence type="ECO:0000256" key="7">
    <source>
        <dbReference type="PROSITE-ProRule" id="PRU00076"/>
    </source>
</evidence>
<evidence type="ECO:0000256" key="11">
    <source>
        <dbReference type="SAM" id="SignalP"/>
    </source>
</evidence>
<dbReference type="PANTHER" id="PTHR11905:SF159">
    <property type="entry name" value="ADAM METALLOPROTEASE"/>
    <property type="match status" value="1"/>
</dbReference>
<evidence type="ECO:0000256" key="5">
    <source>
        <dbReference type="ARBA" id="ARBA00023157"/>
    </source>
</evidence>
<dbReference type="GO" id="GO:0016020">
    <property type="term" value="C:membrane"/>
    <property type="evidence" value="ECO:0007669"/>
    <property type="project" value="UniProtKB-SubCell"/>
</dbReference>
<feature type="compositionally biased region" description="Basic residues" evidence="9">
    <location>
        <begin position="977"/>
        <end position="1000"/>
    </location>
</feature>
<dbReference type="PROSITE" id="PS50214">
    <property type="entry name" value="DISINTEGRIN_2"/>
    <property type="match status" value="1"/>
</dbReference>
<dbReference type="Gene3D" id="3.40.390.10">
    <property type="entry name" value="Collagenase (Catalytic Domain)"/>
    <property type="match status" value="1"/>
</dbReference>
<reference evidence="15 16" key="1">
    <citation type="journal article" date="2016" name="Nat. Commun.">
        <title>Extremotolerant tardigrade genome and improved radiotolerance of human cultured cells by tardigrade-unique protein.</title>
        <authorList>
            <person name="Hashimoto T."/>
            <person name="Horikawa D.D."/>
            <person name="Saito Y."/>
            <person name="Kuwahara H."/>
            <person name="Kozuka-Hata H."/>
            <person name="Shin-I T."/>
            <person name="Minakuchi Y."/>
            <person name="Ohishi K."/>
            <person name="Motoyama A."/>
            <person name="Aizu T."/>
            <person name="Enomoto A."/>
            <person name="Kondo K."/>
            <person name="Tanaka S."/>
            <person name="Hara Y."/>
            <person name="Koshikawa S."/>
            <person name="Sagara H."/>
            <person name="Miura T."/>
            <person name="Yokobori S."/>
            <person name="Miyagawa K."/>
            <person name="Suzuki Y."/>
            <person name="Kubo T."/>
            <person name="Oyama M."/>
            <person name="Kohara Y."/>
            <person name="Fujiyama A."/>
            <person name="Arakawa K."/>
            <person name="Katayama T."/>
            <person name="Toyoda A."/>
            <person name="Kunieda T."/>
        </authorList>
    </citation>
    <scope>NUCLEOTIDE SEQUENCE [LARGE SCALE GENOMIC DNA]</scope>
    <source>
        <strain evidence="15 16">YOKOZUNA-1</strain>
    </source>
</reference>
<dbReference type="OrthoDB" id="5951731at2759"/>
<comment type="subcellular location">
    <subcellularLocation>
        <location evidence="1">Membrane</location>
        <topology evidence="1">Single-pass membrane protein</topology>
    </subcellularLocation>
</comment>
<feature type="binding site" evidence="8">
    <location>
        <position position="522"/>
    </location>
    <ligand>
        <name>Zn(2+)</name>
        <dbReference type="ChEBI" id="CHEBI:29105"/>
        <note>catalytic</note>
    </ligand>
</feature>
<keyword evidence="2 10" id="KW-0812">Transmembrane</keyword>
<dbReference type="Gene3D" id="2.60.120.260">
    <property type="entry name" value="Galactose-binding domain-like"/>
    <property type="match status" value="1"/>
</dbReference>
<dbReference type="InterPro" id="IPR000742">
    <property type="entry name" value="EGF"/>
</dbReference>
<feature type="compositionally biased region" description="Basic residues" evidence="9">
    <location>
        <begin position="1056"/>
        <end position="1072"/>
    </location>
</feature>
<feature type="compositionally biased region" description="Polar residues" evidence="9">
    <location>
        <begin position="1085"/>
        <end position="1096"/>
    </location>
</feature>
<evidence type="ECO:0000256" key="9">
    <source>
        <dbReference type="SAM" id="MobiDB-lite"/>
    </source>
</evidence>
<feature type="compositionally biased region" description="Polar residues" evidence="9">
    <location>
        <begin position="1110"/>
        <end position="1122"/>
    </location>
</feature>
<keyword evidence="16" id="KW-1185">Reference proteome</keyword>
<feature type="chain" id="PRO_5008897244" description="Peptidase M12B domain-containing protein" evidence="11">
    <location>
        <begin position="24"/>
        <end position="1271"/>
    </location>
</feature>
<dbReference type="STRING" id="947166.A0A1D1UI13"/>
<keyword evidence="11" id="KW-0732">Signal</keyword>
<keyword evidence="3 10" id="KW-1133">Transmembrane helix</keyword>
<dbReference type="PANTHER" id="PTHR11905">
    <property type="entry name" value="ADAM A DISINTEGRIN AND METALLOPROTEASE DOMAIN"/>
    <property type="match status" value="1"/>
</dbReference>
<keyword evidence="8" id="KW-0479">Metal-binding</keyword>
<proteinExistence type="predicted"/>
<name>A0A1D1UI13_RAMVA</name>
<feature type="compositionally biased region" description="Polar residues" evidence="9">
    <location>
        <begin position="955"/>
        <end position="976"/>
    </location>
</feature>
<feature type="domain" description="EGF-like" evidence="12">
    <location>
        <begin position="816"/>
        <end position="853"/>
    </location>
</feature>
<feature type="binding site" evidence="8">
    <location>
        <position position="528"/>
    </location>
    <ligand>
        <name>Zn(2+)</name>
        <dbReference type="ChEBI" id="CHEBI:29105"/>
        <note>catalytic</note>
    </ligand>
</feature>
<evidence type="ECO:0000256" key="2">
    <source>
        <dbReference type="ARBA" id="ARBA00022692"/>
    </source>
</evidence>
<feature type="region of interest" description="Disordered" evidence="9">
    <location>
        <begin position="281"/>
        <end position="356"/>
    </location>
</feature>
<dbReference type="SMART" id="SM00608">
    <property type="entry name" value="ACR"/>
    <property type="match status" value="1"/>
</dbReference>
<feature type="transmembrane region" description="Helical" evidence="10">
    <location>
        <begin position="905"/>
        <end position="928"/>
    </location>
</feature>
<feature type="domain" description="Peptidase M12B" evidence="14">
    <location>
        <begin position="375"/>
        <end position="587"/>
    </location>
</feature>
<feature type="binding site" evidence="8">
    <location>
        <position position="518"/>
    </location>
    <ligand>
        <name>Zn(2+)</name>
        <dbReference type="ChEBI" id="CHEBI:29105"/>
        <note>catalytic</note>
    </ligand>
</feature>
<gene>
    <name evidence="15" type="primary">RvY_01895-1</name>
    <name evidence="15" type="synonym">RvY_01895.1</name>
    <name evidence="15" type="ORF">RvY_01895</name>
</gene>
<sequence>MEIVQNLSCFVFILLHQPGLCWADQNTFDVSTGSITDAGSISVSKPYKARSSGYHVPTGSSQSIKGAINPPLPFSDPDPITRHSMEILTANGFSHGRLSTIAHRYQVLFLNDSNIRYSSSNETRNTSQHSATCPASMKLWVPAVFGQYTISQHLVLNPFLQAPQLAIKHLFQTSPSLEGAEEEGMASFTKNEECHYQPRDKGLFATFALDKALGSLKGTFEIDELPGETIIMAPLNKKGSSMSIKTTSPSLQQKLSLFPSEKAITEVPSSAHLLYILKKSAQPSHTPKDNTDHRKNQHLSQRKHIHEEEEVDNDDRDHCGVYTGVEGGSTTKSHHRSLRHNKRHRHKLPLDPEYSKGNSIARTKRSLLRSSGALKWLELALIFDTTLIHLLNTTSSSQNNKDIALEYALAITNLIDQVFQPLKIRVVLSYVEVWNEHNQVHILHNDAGATLLNVMSYTADNLYTISFDSLQLLLASQAARFAHDQYGTASVGSICSLKSVGMTTVGLDVLSAAVRVSHMIAHNLGISHDSSHPRDCICPADEGCLMRPSYSRLGETARRRPVFSSCGQDDLLDTLQRGAGTCLVDSPFPGPIPDPVALLCGNGVVDPDEDCDCGADVACLGRHSCCDPLTCRLVDGAQCSHGPCCTPECKFKSAGTLCREEADDCDLPEYCTGVSSHCPRDGFQRNGELCDDKTSYCFNRTCVGRDEQCHDIWGPDSKQAALECTEHISVDSDAGICGLVHCQGGAIKPLPVELQGYSPSITHVTINPGKNFQCKTLQPSATLTWPDSAWTKDGSKCGHNRICLHQACIPIHDITPPAQCPSNKPSTPCSGQGECNDLNECSCDTDFHGPDCSQLLPRARPRGVHSRYYNSSALDHENLEAWKKNVLAHNLNLQSSAMTSMWDNFMMLLIMAGLIALFLLMFMAAMIFSRVPTEAGQEQLLDSPHARSATDNEDGSTSTTDSPSAANSYASSTAHLTRNHHHQRSRTYHHLHRASCRAGRRPYPTSHSSHYSTRPPSFCRAHGHVNPYYDNISPEELPTPHFTLYPDSSPSTVHHCPVHRSHHSSVSRRHMKPTYGSTLPHHPSRPSSALTPLSTERSSSLQDLLRQLGNYHSTQSPTMQRETSIRKTVRSVQSQTVGDAKMTDSVESDHMPPVMRELNITRMLSCEFHDVDTLACYDTVNELEQVWKPRDEMRIWPNDYSETPWSCPPLRKPFLQLDQLLLRSPEPEETLEGKRKYTTGRYFSVGCQSVLSDEAATSSTDKSSPSCSHSA</sequence>
<dbReference type="PROSITE" id="PS00427">
    <property type="entry name" value="DISINTEGRIN_1"/>
    <property type="match status" value="1"/>
</dbReference>
<feature type="region of interest" description="Disordered" evidence="9">
    <location>
        <begin position="1053"/>
        <end position="1097"/>
    </location>
</feature>
<comment type="caution">
    <text evidence="7">Lacks conserved residue(s) required for the propagation of feature annotation.</text>
</comment>
<dbReference type="SUPFAM" id="SSF55486">
    <property type="entry name" value="Metalloproteases ('zincins'), catalytic domain"/>
    <property type="match status" value="1"/>
</dbReference>
<evidence type="ECO:0000256" key="1">
    <source>
        <dbReference type="ARBA" id="ARBA00004167"/>
    </source>
</evidence>
<feature type="region of interest" description="Disordered" evidence="9">
    <location>
        <begin position="939"/>
        <end position="1014"/>
    </location>
</feature>
<dbReference type="SUPFAM" id="SSF57552">
    <property type="entry name" value="Blood coagulation inhibitor (disintegrin)"/>
    <property type="match status" value="1"/>
</dbReference>
<dbReference type="InterPro" id="IPR006586">
    <property type="entry name" value="ADAM_Cys-rich"/>
</dbReference>
<dbReference type="CDD" id="cd04269">
    <property type="entry name" value="ZnMc_adamalysin_II_like"/>
    <property type="match status" value="1"/>
</dbReference>
<dbReference type="SMART" id="SM00050">
    <property type="entry name" value="DISIN"/>
    <property type="match status" value="1"/>
</dbReference>
<evidence type="ECO:0008006" key="17">
    <source>
        <dbReference type="Google" id="ProtNLM"/>
    </source>
</evidence>
<dbReference type="GO" id="GO:0004222">
    <property type="term" value="F:metalloendopeptidase activity"/>
    <property type="evidence" value="ECO:0007669"/>
    <property type="project" value="InterPro"/>
</dbReference>
<evidence type="ECO:0000313" key="15">
    <source>
        <dbReference type="EMBL" id="GAU89336.1"/>
    </source>
</evidence>
<evidence type="ECO:0000313" key="16">
    <source>
        <dbReference type="Proteomes" id="UP000186922"/>
    </source>
</evidence>
<evidence type="ECO:0000259" key="13">
    <source>
        <dbReference type="PROSITE" id="PS50214"/>
    </source>
</evidence>
<feature type="disulfide bond" evidence="7">
    <location>
        <begin position="843"/>
        <end position="852"/>
    </location>
</feature>
<dbReference type="InterPro" id="IPR034027">
    <property type="entry name" value="Reprolysin_adamalysin"/>
</dbReference>
<evidence type="ECO:0000256" key="4">
    <source>
        <dbReference type="ARBA" id="ARBA00023136"/>
    </source>
</evidence>
<dbReference type="PROSITE" id="PS50215">
    <property type="entry name" value="ADAM_MEPRO"/>
    <property type="match status" value="1"/>
</dbReference>
<dbReference type="InterPro" id="IPR001590">
    <property type="entry name" value="Peptidase_M12B"/>
</dbReference>
<evidence type="ECO:0000256" key="8">
    <source>
        <dbReference type="PROSITE-ProRule" id="PRU00276"/>
    </source>
</evidence>
<dbReference type="GO" id="GO:0046872">
    <property type="term" value="F:metal ion binding"/>
    <property type="evidence" value="ECO:0007669"/>
    <property type="project" value="UniProtKB-KW"/>
</dbReference>
<dbReference type="Gene3D" id="4.10.70.10">
    <property type="entry name" value="Disintegrin domain"/>
    <property type="match status" value="1"/>
</dbReference>
<dbReference type="InterPro" id="IPR024079">
    <property type="entry name" value="MetalloPept_cat_dom_sf"/>
</dbReference>
<dbReference type="PROSITE" id="PS50026">
    <property type="entry name" value="EGF_3"/>
    <property type="match status" value="1"/>
</dbReference>
<dbReference type="InterPro" id="IPR036436">
    <property type="entry name" value="Disintegrin_dom_sf"/>
</dbReference>
<evidence type="ECO:0000259" key="12">
    <source>
        <dbReference type="PROSITE" id="PS50026"/>
    </source>
</evidence>
<evidence type="ECO:0000256" key="10">
    <source>
        <dbReference type="SAM" id="Phobius"/>
    </source>
</evidence>
<dbReference type="Pfam" id="PF00200">
    <property type="entry name" value="Disintegrin"/>
    <property type="match status" value="1"/>
</dbReference>
<feature type="signal peptide" evidence="11">
    <location>
        <begin position="1"/>
        <end position="23"/>
    </location>
</feature>
<feature type="region of interest" description="Disordered" evidence="9">
    <location>
        <begin position="1110"/>
        <end position="1148"/>
    </location>
</feature>
<dbReference type="Pfam" id="PF01421">
    <property type="entry name" value="Reprolysin"/>
    <property type="match status" value="1"/>
</dbReference>
<accession>A0A1D1UI13</accession>
<dbReference type="GO" id="GO:0006509">
    <property type="term" value="P:membrane protein ectodomain proteolysis"/>
    <property type="evidence" value="ECO:0007669"/>
    <property type="project" value="TreeGrafter"/>
</dbReference>
<dbReference type="PROSITE" id="PS00022">
    <property type="entry name" value="EGF_1"/>
    <property type="match status" value="1"/>
</dbReference>
<evidence type="ECO:0000259" key="14">
    <source>
        <dbReference type="PROSITE" id="PS50215"/>
    </source>
</evidence>
<dbReference type="AlphaFoldDB" id="A0A1D1UI13"/>
<dbReference type="Proteomes" id="UP000186922">
    <property type="component" value="Unassembled WGS sequence"/>
</dbReference>
<evidence type="ECO:0000256" key="3">
    <source>
        <dbReference type="ARBA" id="ARBA00022989"/>
    </source>
</evidence>
<dbReference type="InterPro" id="IPR001762">
    <property type="entry name" value="Disintegrin_dom"/>
</dbReference>
<protein>
    <recommendedName>
        <fullName evidence="17">Peptidase M12B domain-containing protein</fullName>
    </recommendedName>
</protein>
<dbReference type="FunFam" id="4.10.70.10:FF:000001">
    <property type="entry name" value="Disintegrin and metalloproteinase domain-containing protein 22"/>
    <property type="match status" value="1"/>
</dbReference>
<feature type="compositionally biased region" description="Polar residues" evidence="9">
    <location>
        <begin position="1005"/>
        <end position="1014"/>
    </location>
</feature>